<protein>
    <submittedName>
        <fullName evidence="2">Uncharacterized protein</fullName>
    </submittedName>
</protein>
<accession>A0A0G2FA61</accession>
<feature type="compositionally biased region" description="Basic and acidic residues" evidence="1">
    <location>
        <begin position="283"/>
        <end position="295"/>
    </location>
</feature>
<evidence type="ECO:0000256" key="1">
    <source>
        <dbReference type="SAM" id="MobiDB-lite"/>
    </source>
</evidence>
<organism evidence="2 3">
    <name type="scientific">Diaporthe ampelina</name>
    <dbReference type="NCBI Taxonomy" id="1214573"/>
    <lineage>
        <taxon>Eukaryota</taxon>
        <taxon>Fungi</taxon>
        <taxon>Dikarya</taxon>
        <taxon>Ascomycota</taxon>
        <taxon>Pezizomycotina</taxon>
        <taxon>Sordariomycetes</taxon>
        <taxon>Sordariomycetidae</taxon>
        <taxon>Diaporthales</taxon>
        <taxon>Diaporthaceae</taxon>
        <taxon>Diaporthe</taxon>
    </lineage>
</organism>
<feature type="region of interest" description="Disordered" evidence="1">
    <location>
        <begin position="223"/>
        <end position="329"/>
    </location>
</feature>
<proteinExistence type="predicted"/>
<gene>
    <name evidence="2" type="ORF">UCDDA912_g08478</name>
</gene>
<evidence type="ECO:0000313" key="2">
    <source>
        <dbReference type="EMBL" id="KKY31557.1"/>
    </source>
</evidence>
<dbReference type="AlphaFoldDB" id="A0A0G2FA61"/>
<dbReference type="Proteomes" id="UP000034680">
    <property type="component" value="Unassembled WGS sequence"/>
</dbReference>
<name>A0A0G2FA61_9PEZI</name>
<feature type="region of interest" description="Disordered" evidence="1">
    <location>
        <begin position="464"/>
        <end position="496"/>
    </location>
</feature>
<feature type="compositionally biased region" description="Gly residues" evidence="1">
    <location>
        <begin position="483"/>
        <end position="494"/>
    </location>
</feature>
<dbReference type="OrthoDB" id="5239978at2759"/>
<feature type="compositionally biased region" description="Basic and acidic residues" evidence="1">
    <location>
        <begin position="374"/>
        <end position="389"/>
    </location>
</feature>
<dbReference type="EMBL" id="LCUC01000377">
    <property type="protein sequence ID" value="KKY31557.1"/>
    <property type="molecule type" value="Genomic_DNA"/>
</dbReference>
<evidence type="ECO:0000313" key="3">
    <source>
        <dbReference type="Proteomes" id="UP000034680"/>
    </source>
</evidence>
<feature type="region of interest" description="Disordered" evidence="1">
    <location>
        <begin position="364"/>
        <end position="389"/>
    </location>
</feature>
<keyword evidence="3" id="KW-1185">Reference proteome</keyword>
<reference evidence="2 3" key="2">
    <citation type="submission" date="2015-05" db="EMBL/GenBank/DDBJ databases">
        <authorList>
            <person name="Morales-Cruz A."/>
            <person name="Amrine K.C."/>
            <person name="Cantu D."/>
        </authorList>
    </citation>
    <scope>NUCLEOTIDE SEQUENCE [LARGE SCALE GENOMIC DNA]</scope>
    <source>
        <strain evidence="2">DA912</strain>
    </source>
</reference>
<sequence length="745" mass="84405">MNRPIATRILEGLNKYDPIIKLLEKKHPEFSQVVHLVKLVVQGLTKYYGLFILDQHEKLIHVARIEDDYSRNVTVIARQLRTWAKHPDLTLRGKVGLDRLYLILKRCLRDALELFTESERELTREGTKIYMSVSDAFGEYERAQAALWKFQHEFHLHQIDFSRGSDRAIIYGQPGCAGPPAGFGNFEFSAPGWQEPDMGNNQTLPEEKQEKLRTLLDAAGVQRLLPRNMRNPNISLSPVQDDDGGKKVGPLKTPPHRFIQRLDGTLKTPTFGPQRDKAKKRVRFELSEHSPLPDDKVEDGDENAPASNSSEDEDTGAPPTSPPSTERDRISLARTAEEVGREVALSVRAYLGRRRDEYGMALAADPATDSAGVDEDHSQGDEEDWRRNEDYAPHNLLRRSARDQTARDVKDTALLHWAGVTKAKREERSKGYARLRAILKWAEEEGKVPLSPSSIRASTGLRRGLFEPLGPPDLPPPRRGRRMLGGGGGGGGDAGPYREATLASLAQLRPRLDVSLLAFLSNQDALRLLGGLVGENPQPRDLARMDKLLRELEVYTAVCAHRRGLIVSHLKRTRSFPTSMAAQFGDLAAARADAEEDQLSASRRCFEYVAERSRYVMAYPGGKRRRREFAGGGLGPRDRERLEHLSGVEDEAHGLRAELEAADEWFGWCRDVMDRWALGWRPGRVERDMLYVGEETLADVRRYQWEINQKRVAIGLVTVRRPQDEVYERQQEHMRLFDRLYKVMS</sequence>
<reference evidence="2 3" key="1">
    <citation type="submission" date="2015-05" db="EMBL/GenBank/DDBJ databases">
        <title>Distinctive expansion of gene families associated with plant cell wall degradation and secondary metabolism in the genomes of grapevine trunk pathogens.</title>
        <authorList>
            <person name="Lawrence D.P."/>
            <person name="Travadon R."/>
            <person name="Rolshausen P.E."/>
            <person name="Baumgartner K."/>
        </authorList>
    </citation>
    <scope>NUCLEOTIDE SEQUENCE [LARGE SCALE GENOMIC DNA]</scope>
    <source>
        <strain evidence="2">DA912</strain>
    </source>
</reference>
<comment type="caution">
    <text evidence="2">The sequence shown here is derived from an EMBL/GenBank/DDBJ whole genome shotgun (WGS) entry which is preliminary data.</text>
</comment>